<gene>
    <name evidence="1" type="ORF">LIER_41996</name>
</gene>
<reference evidence="1 2" key="1">
    <citation type="submission" date="2024-01" db="EMBL/GenBank/DDBJ databases">
        <title>The complete chloroplast genome sequence of Lithospermum erythrorhizon: insights into the phylogenetic relationship among Boraginaceae species and the maternal lineages of purple gromwells.</title>
        <authorList>
            <person name="Okada T."/>
            <person name="Watanabe K."/>
        </authorList>
    </citation>
    <scope>NUCLEOTIDE SEQUENCE [LARGE SCALE GENOMIC DNA]</scope>
</reference>
<name>A0AAV3RL14_LITER</name>
<keyword evidence="2" id="KW-1185">Reference proteome</keyword>
<dbReference type="EMBL" id="BAABME010027668">
    <property type="protein sequence ID" value="GAA0175941.1"/>
    <property type="molecule type" value="Genomic_DNA"/>
</dbReference>
<evidence type="ECO:0000313" key="1">
    <source>
        <dbReference type="EMBL" id="GAA0175941.1"/>
    </source>
</evidence>
<protein>
    <submittedName>
        <fullName evidence="1">Protein phosphatase</fullName>
    </submittedName>
</protein>
<proteinExistence type="predicted"/>
<accession>A0AAV3RL14</accession>
<dbReference type="AlphaFoldDB" id="A0AAV3RL14"/>
<organism evidence="1 2">
    <name type="scientific">Lithospermum erythrorhizon</name>
    <name type="common">Purple gromwell</name>
    <name type="synonym">Lithospermum officinale var. erythrorhizon</name>
    <dbReference type="NCBI Taxonomy" id="34254"/>
    <lineage>
        <taxon>Eukaryota</taxon>
        <taxon>Viridiplantae</taxon>
        <taxon>Streptophyta</taxon>
        <taxon>Embryophyta</taxon>
        <taxon>Tracheophyta</taxon>
        <taxon>Spermatophyta</taxon>
        <taxon>Magnoliopsida</taxon>
        <taxon>eudicotyledons</taxon>
        <taxon>Gunneridae</taxon>
        <taxon>Pentapetalae</taxon>
        <taxon>asterids</taxon>
        <taxon>lamiids</taxon>
        <taxon>Boraginales</taxon>
        <taxon>Boraginaceae</taxon>
        <taxon>Boraginoideae</taxon>
        <taxon>Lithospermeae</taxon>
        <taxon>Lithospermum</taxon>
    </lineage>
</organism>
<sequence>MSSLIRLRSRIFRTIPGINYRLCSTLINDQPNPEPIKKPWNFLKYSLLASLTAGLATAGYASYAYSLEEVDEKTKALRSYANSSAAADASSFEKFQGVLTSFAMTVPAKLVELYMDMRRMAEDHVRGFTEPSSEKLLPDLHPQEQGVVTLVLDLNETLIYSDWKVYNL</sequence>
<evidence type="ECO:0000313" key="2">
    <source>
        <dbReference type="Proteomes" id="UP001454036"/>
    </source>
</evidence>
<comment type="caution">
    <text evidence="1">The sequence shown here is derived from an EMBL/GenBank/DDBJ whole genome shotgun (WGS) entry which is preliminary data.</text>
</comment>
<dbReference type="Proteomes" id="UP001454036">
    <property type="component" value="Unassembled WGS sequence"/>
</dbReference>